<feature type="chain" id="PRO_5016251560" evidence="5">
    <location>
        <begin position="28"/>
        <end position="521"/>
    </location>
</feature>
<sequence length="521" mass="57639">MTLRTKKKAVAIVLALWVFGHPPSLFAQGPEALYRDLCAQCHGRDRTGGLGPALLPESVERLRLPNVVDVIAKGRLATQMPAFAGQLTPEQITSLAQWLKTAPAEIPEFTLATMRATHWSKPVLPLDGPKDGGDRWNRFVVVEQGDHHLTVLDGERFQVLARLRTHYAVHGGPKFSPDGRFVTVASRDGWVEKFDLWALEKVAEIRVAVNTRNVAVSSDGCYVAVANTLPETLVILDSNLAPIKILPGQSLDRKEHSRLSAVYDAPPRKSFIVAFKEMPELWEVSYDEAAEPVFDGLVHDHKMAEGLAVPGFLHPKRTRLPAVLDDFFFAPGYRNLIGASRSGESFVVNLDVRQAIASLPLEGMPHLGSGITFEYAGRRVMATTNLRRAELSVIDLDRWALVKSVPLCGPGFFVRSHEKSRYLFVDSMMAPNCRDTLTVIDKTTLEVVKTLRPKPGKTFAHVEFTADGRYALASVMEPAPDGALLVIDTESLEVVREIPAHKPIGKYNAWNKVHRSEGTSW</sequence>
<evidence type="ECO:0000256" key="2">
    <source>
        <dbReference type="ARBA" id="ARBA00022723"/>
    </source>
</evidence>
<dbReference type="GO" id="GO:0046872">
    <property type="term" value="F:metal ion binding"/>
    <property type="evidence" value="ECO:0007669"/>
    <property type="project" value="UniProtKB-KW"/>
</dbReference>
<proteinExistence type="predicted"/>
<dbReference type="SUPFAM" id="SSF46626">
    <property type="entry name" value="Cytochrome c"/>
    <property type="match status" value="1"/>
</dbReference>
<keyword evidence="5" id="KW-0732">Signal</keyword>
<evidence type="ECO:0000313" key="8">
    <source>
        <dbReference type="Proteomes" id="UP000262004"/>
    </source>
</evidence>
<dbReference type="AlphaFoldDB" id="A0A2Z6DXH9"/>
<dbReference type="PANTHER" id="PTHR47197">
    <property type="entry name" value="PROTEIN NIRF"/>
    <property type="match status" value="1"/>
</dbReference>
<dbReference type="EMBL" id="AP018558">
    <property type="protein sequence ID" value="BBD77194.1"/>
    <property type="molecule type" value="Genomic_DNA"/>
</dbReference>
<gene>
    <name evidence="7" type="primary">nirN</name>
    <name evidence="7" type="ORF">HPTL_0926</name>
</gene>
<dbReference type="Pfam" id="PF02239">
    <property type="entry name" value="Cytochrom_D1"/>
    <property type="match status" value="1"/>
</dbReference>
<dbReference type="Proteomes" id="UP000262004">
    <property type="component" value="Chromosome"/>
</dbReference>
<evidence type="ECO:0000256" key="4">
    <source>
        <dbReference type="PROSITE-ProRule" id="PRU00433"/>
    </source>
</evidence>
<name>A0A2Z6DXH9_HYDTE</name>
<dbReference type="RefSeq" id="WP_119334954.1">
    <property type="nucleotide sequence ID" value="NZ_AP018558.1"/>
</dbReference>
<evidence type="ECO:0000256" key="5">
    <source>
        <dbReference type="SAM" id="SignalP"/>
    </source>
</evidence>
<keyword evidence="1 4" id="KW-0349">Heme</keyword>
<dbReference type="KEGG" id="htl:HPTL_0926"/>
<dbReference type="PROSITE" id="PS51007">
    <property type="entry name" value="CYTC"/>
    <property type="match status" value="1"/>
</dbReference>
<protein>
    <submittedName>
        <fullName evidence="7">C-type cytochrome</fullName>
    </submittedName>
</protein>
<dbReference type="InterPro" id="IPR009056">
    <property type="entry name" value="Cyt_c-like_dom"/>
</dbReference>
<keyword evidence="2 4" id="KW-0479">Metal-binding</keyword>
<dbReference type="InterPro" id="IPR051200">
    <property type="entry name" value="Host-pathogen_enzymatic-act"/>
</dbReference>
<dbReference type="CDD" id="cd20777">
    <property type="entry name" value="8prop_heme-binding_NirN"/>
    <property type="match status" value="1"/>
</dbReference>
<dbReference type="GO" id="GO:0020037">
    <property type="term" value="F:heme binding"/>
    <property type="evidence" value="ECO:0007669"/>
    <property type="project" value="InterPro"/>
</dbReference>
<reference evidence="7 8" key="1">
    <citation type="submission" date="2018-04" db="EMBL/GenBank/DDBJ databases">
        <title>Complete genome sequence of Hydrogenophilus thermoluteolus TH-1.</title>
        <authorList>
            <person name="Arai H."/>
        </authorList>
    </citation>
    <scope>NUCLEOTIDE SEQUENCE [LARGE SCALE GENOMIC DNA]</scope>
    <source>
        <strain evidence="7 8">TH-1</strain>
    </source>
</reference>
<dbReference type="PANTHER" id="PTHR47197:SF3">
    <property type="entry name" value="DIHYDRO-HEME D1 DEHYDROGENASE"/>
    <property type="match status" value="1"/>
</dbReference>
<feature type="signal peptide" evidence="5">
    <location>
        <begin position="1"/>
        <end position="27"/>
    </location>
</feature>
<dbReference type="InterPro" id="IPR003143">
    <property type="entry name" value="Cyt_cd1_C_sf"/>
</dbReference>
<dbReference type="GO" id="GO:0009055">
    <property type="term" value="F:electron transfer activity"/>
    <property type="evidence" value="ECO:0007669"/>
    <property type="project" value="InterPro"/>
</dbReference>
<dbReference type="OrthoDB" id="5289474at2"/>
<dbReference type="InterPro" id="IPR011048">
    <property type="entry name" value="Haem_d1_sf"/>
</dbReference>
<keyword evidence="8" id="KW-1185">Reference proteome</keyword>
<dbReference type="Gene3D" id="2.140.10.20">
    <property type="entry name" value="C-terminal (heme d1) domain of cytochrome cd1-nitrite reductase"/>
    <property type="match status" value="1"/>
</dbReference>
<dbReference type="Gene3D" id="1.10.760.10">
    <property type="entry name" value="Cytochrome c-like domain"/>
    <property type="match status" value="1"/>
</dbReference>
<evidence type="ECO:0000256" key="3">
    <source>
        <dbReference type="ARBA" id="ARBA00023004"/>
    </source>
</evidence>
<evidence type="ECO:0000313" key="7">
    <source>
        <dbReference type="EMBL" id="BBD77194.1"/>
    </source>
</evidence>
<evidence type="ECO:0000259" key="6">
    <source>
        <dbReference type="PROSITE" id="PS51007"/>
    </source>
</evidence>
<feature type="domain" description="Cytochrome c" evidence="6">
    <location>
        <begin position="24"/>
        <end position="103"/>
    </location>
</feature>
<keyword evidence="3 4" id="KW-0408">Iron</keyword>
<accession>A0A2Z6DXH9</accession>
<dbReference type="Pfam" id="PF13442">
    <property type="entry name" value="Cytochrome_CBB3"/>
    <property type="match status" value="1"/>
</dbReference>
<dbReference type="InterPro" id="IPR036909">
    <property type="entry name" value="Cyt_c-like_dom_sf"/>
</dbReference>
<dbReference type="SUPFAM" id="SSF51004">
    <property type="entry name" value="C-terminal (heme d1) domain of cytochrome cd1-nitrite reductase"/>
    <property type="match status" value="1"/>
</dbReference>
<organism evidence="7 8">
    <name type="scientific">Hydrogenophilus thermoluteolus</name>
    <name type="common">Pseudomonas hydrogenothermophila</name>
    <dbReference type="NCBI Taxonomy" id="297"/>
    <lineage>
        <taxon>Bacteria</taxon>
        <taxon>Pseudomonadati</taxon>
        <taxon>Pseudomonadota</taxon>
        <taxon>Hydrogenophilia</taxon>
        <taxon>Hydrogenophilales</taxon>
        <taxon>Hydrogenophilaceae</taxon>
        <taxon>Hydrogenophilus</taxon>
    </lineage>
</organism>
<evidence type="ECO:0000256" key="1">
    <source>
        <dbReference type="ARBA" id="ARBA00022617"/>
    </source>
</evidence>